<dbReference type="InterPro" id="IPR011989">
    <property type="entry name" value="ARM-like"/>
</dbReference>
<accession>A0ABQ0DTK8</accession>
<dbReference type="Proteomes" id="UP001628156">
    <property type="component" value="Unassembled WGS sequence"/>
</dbReference>
<protein>
    <recommendedName>
        <fullName evidence="3">Importin alpha</fullName>
    </recommendedName>
</protein>
<gene>
    <name evidence="1" type="ORF">ENUP19_0275G0024</name>
</gene>
<evidence type="ECO:0000313" key="1">
    <source>
        <dbReference type="EMBL" id="GAB1226127.1"/>
    </source>
</evidence>
<evidence type="ECO:0008006" key="3">
    <source>
        <dbReference type="Google" id="ProtNLM"/>
    </source>
</evidence>
<keyword evidence="2" id="KW-1185">Reference proteome</keyword>
<dbReference type="EMBL" id="BAAFRS010000275">
    <property type="protein sequence ID" value="GAB1226127.1"/>
    <property type="molecule type" value="Genomic_DNA"/>
</dbReference>
<comment type="caution">
    <text evidence="1">The sequence shown here is derived from an EMBL/GenBank/DDBJ whole genome shotgun (WGS) entry which is preliminary data.</text>
</comment>
<evidence type="ECO:0000313" key="2">
    <source>
        <dbReference type="Proteomes" id="UP001628156"/>
    </source>
</evidence>
<sequence length="466" mass="54051">MSSLRSSNNLKQQCQQRNAILSEKRKGRRELMLASQRIVSVIEDESPRLSPRGYEERYRDIYEQLNENKLEEKQFNKVLEQIYNNSSRQNHPPFTEMFMCGVIYKLTQQYILMNIHQKQMFLGIIQNITGFDSIYNNELIKYNIFQILMDSLNENELIGLGCGCLCNLLLDSPLILKYSMENQLPQRLLKVFETCQKIPYSLIWLIRCISSKVHDEKILTSFLPLTIRLLTIPEDKTKTTAFVILGEIVTNNINVISNNYLITLLRFINFSCEVNDSAITAALRLLRNITSQVYCEEIEELCLNLFLKNNDYSSLTTRRLILDCVNNVSDASKSFSEKLFKSNTFCDLPSKTLSVSDETLRLSLIRLTFQTIIKSSLGHDPFSIEEKVALIKMVTLTPIDNQDLLMSSLHFLQFLLQQNLEIEDICQDNSLRDWFDHLLISKQQDSVKQLSQALSCHIFLTNQMEL</sequence>
<dbReference type="Gene3D" id="1.25.10.10">
    <property type="entry name" value="Leucine-rich Repeat Variant"/>
    <property type="match status" value="1"/>
</dbReference>
<name>A0ABQ0DTK8_9EUKA</name>
<dbReference type="InterPro" id="IPR016024">
    <property type="entry name" value="ARM-type_fold"/>
</dbReference>
<organism evidence="1 2">
    <name type="scientific">Entamoeba nuttalli</name>
    <dbReference type="NCBI Taxonomy" id="412467"/>
    <lineage>
        <taxon>Eukaryota</taxon>
        <taxon>Amoebozoa</taxon>
        <taxon>Evosea</taxon>
        <taxon>Archamoebae</taxon>
        <taxon>Mastigamoebida</taxon>
        <taxon>Entamoebidae</taxon>
        <taxon>Entamoeba</taxon>
    </lineage>
</organism>
<reference evidence="1 2" key="1">
    <citation type="journal article" date="2019" name="PLoS Negl. Trop. Dis.">
        <title>Whole genome sequencing of Entamoeba nuttalli reveals mammalian host-related molecular signatures and a novel octapeptide-repeat surface protein.</title>
        <authorList>
            <person name="Tanaka M."/>
            <person name="Makiuchi T."/>
            <person name="Komiyama T."/>
            <person name="Shiina T."/>
            <person name="Osaki K."/>
            <person name="Tachibana H."/>
        </authorList>
    </citation>
    <scope>NUCLEOTIDE SEQUENCE [LARGE SCALE GENOMIC DNA]</scope>
    <source>
        <strain evidence="1 2">P19-061405</strain>
    </source>
</reference>
<dbReference type="SUPFAM" id="SSF48371">
    <property type="entry name" value="ARM repeat"/>
    <property type="match status" value="1"/>
</dbReference>
<proteinExistence type="predicted"/>